<keyword evidence="2" id="KW-0413">Isomerase</keyword>
<evidence type="ECO:0000313" key="3">
    <source>
        <dbReference type="Proteomes" id="UP000245728"/>
    </source>
</evidence>
<reference evidence="2 3" key="1">
    <citation type="submission" date="2018-05" db="EMBL/GenBank/DDBJ databases">
        <title>Salinimonas sp. HMF8227 Genome sequencing and assembly.</title>
        <authorList>
            <person name="Kang H."/>
            <person name="Kang J."/>
            <person name="Cha I."/>
            <person name="Kim H."/>
            <person name="Joh K."/>
        </authorList>
    </citation>
    <scope>NUCLEOTIDE SEQUENCE [LARGE SCALE GENOMIC DNA]</scope>
    <source>
        <strain evidence="2 3">HMF8227</strain>
    </source>
</reference>
<dbReference type="PANTHER" id="PTHR39586">
    <property type="entry name" value="CYTOPLASMIC PROTEIN-RELATED"/>
    <property type="match status" value="1"/>
</dbReference>
<dbReference type="KEGG" id="salh:HMF8227_02161"/>
<evidence type="ECO:0000259" key="1">
    <source>
        <dbReference type="Pfam" id="PF04287"/>
    </source>
</evidence>
<dbReference type="RefSeq" id="WP_109340175.1">
    <property type="nucleotide sequence ID" value="NZ_CP029347.1"/>
</dbReference>
<dbReference type="GO" id="GO:0008830">
    <property type="term" value="F:dTDP-4-dehydrorhamnose 3,5-epimerase activity"/>
    <property type="evidence" value="ECO:0007669"/>
    <property type="project" value="UniProtKB-EC"/>
</dbReference>
<sequence>MSNPIAAEGLHLLQELEAAMRSRGLWSQTPPGAEALSSQAPFACDTLTFEQWLQFIFVPKLTALIEANEPLPGAMKILPMAQQSWRDTPDTQRVERVLARFDALYEEA</sequence>
<dbReference type="OrthoDB" id="8794567at2"/>
<evidence type="ECO:0000313" key="2">
    <source>
        <dbReference type="EMBL" id="AWL12619.1"/>
    </source>
</evidence>
<dbReference type="GO" id="GO:0044010">
    <property type="term" value="P:single-species biofilm formation"/>
    <property type="evidence" value="ECO:0007669"/>
    <property type="project" value="TreeGrafter"/>
</dbReference>
<dbReference type="InterPro" id="IPR007384">
    <property type="entry name" value="UCP006257"/>
</dbReference>
<feature type="domain" description="YqcC-like" evidence="1">
    <location>
        <begin position="11"/>
        <end position="104"/>
    </location>
</feature>
<name>A0A2S2E4V2_9ALTE</name>
<dbReference type="Proteomes" id="UP000245728">
    <property type="component" value="Chromosome"/>
</dbReference>
<dbReference type="InterPro" id="IPR036814">
    <property type="entry name" value="YqcC-like_sf"/>
</dbReference>
<proteinExistence type="predicted"/>
<keyword evidence="3" id="KW-1185">Reference proteome</keyword>
<dbReference type="Pfam" id="PF04287">
    <property type="entry name" value="DUF446"/>
    <property type="match status" value="1"/>
</dbReference>
<dbReference type="EC" id="5.1.3.13" evidence="2"/>
<dbReference type="EMBL" id="CP029347">
    <property type="protein sequence ID" value="AWL12619.1"/>
    <property type="molecule type" value="Genomic_DNA"/>
</dbReference>
<dbReference type="PANTHER" id="PTHR39586:SF1">
    <property type="entry name" value="CYTOPLASMIC PROTEIN"/>
    <property type="match status" value="1"/>
</dbReference>
<dbReference type="SUPFAM" id="SSF158452">
    <property type="entry name" value="YqcC-like"/>
    <property type="match status" value="1"/>
</dbReference>
<gene>
    <name evidence="2" type="ORF">HMF8227_02161</name>
</gene>
<dbReference type="PIRSF" id="PIRSF006257">
    <property type="entry name" value="UCP006257"/>
    <property type="match status" value="1"/>
</dbReference>
<dbReference type="Gene3D" id="1.20.1440.40">
    <property type="entry name" value="YqcC-like"/>
    <property type="match status" value="1"/>
</dbReference>
<accession>A0A2S2E4V2</accession>
<organism evidence="2 3">
    <name type="scientific">Saliniradius amylolyticus</name>
    <dbReference type="NCBI Taxonomy" id="2183582"/>
    <lineage>
        <taxon>Bacteria</taxon>
        <taxon>Pseudomonadati</taxon>
        <taxon>Pseudomonadota</taxon>
        <taxon>Gammaproteobacteria</taxon>
        <taxon>Alteromonadales</taxon>
        <taxon>Alteromonadaceae</taxon>
        <taxon>Saliniradius</taxon>
    </lineage>
</organism>
<protein>
    <submittedName>
        <fullName evidence="2">dTDP-4-dehydrorhamnose 3,5-epimerase</fullName>
        <ecNumber evidence="2">5.1.3.13</ecNumber>
    </submittedName>
</protein>
<dbReference type="InterPro" id="IPR023376">
    <property type="entry name" value="YqcC-like_dom"/>
</dbReference>
<dbReference type="AlphaFoldDB" id="A0A2S2E4V2"/>